<reference evidence="3 4" key="1">
    <citation type="submission" date="2019-10" db="EMBL/GenBank/DDBJ databases">
        <title>Extracellular Electron Transfer in a Candidatus Methanoperedens spp. Enrichment Culture.</title>
        <authorList>
            <person name="Berger S."/>
            <person name="Rangel Shaw D."/>
            <person name="Berben T."/>
            <person name="In 'T Zandt M."/>
            <person name="Frank J."/>
            <person name="Reimann J."/>
            <person name="Jetten M.S.M."/>
            <person name="Welte C.U."/>
        </authorList>
    </citation>
    <scope>NUCLEOTIDE SEQUENCE [LARGE SCALE GENOMIC DNA]</scope>
    <source>
        <strain evidence="3">SB12</strain>
    </source>
</reference>
<sequence length="802" mass="90874">MIVDRLQYRPVSGMYDEVVLPDGHVREASAPIVEAFSSMGMPELQHRKEQAEQLLRENDVTYTIYDRGGERPWQLDLFPVVMRNDEWMKLERGLLQRAELFERIVRDLYGQRRLLKEGVIPPAAVLSAPGFLRPADGMLVPDEPALFFFASDLARNRAGDFEVLADRIQAPSGSGYALENRIVLSRVLAGLYRESNVHRVAGYFRSLKASLQNPGRRIDALDTPSVALLTPGPQNETYFEHAYLSGYLNFPLVQGEDLIVRDQRLYMRTVNGLEQVDVLFRRVEDQYLDATELRGDSLLGVPGLLEAIRAGNVRCANPVGSAVLEDRFIFPYLDRMCRFFFKEDLILPNAETLWLGDAAHRSRFFENPGDYVVKSSDRTIPPVFPEDMEFSLREISNCPQRYVAQRILPGSTSPVFHDSRIMPARSLFRLFTTAGESGFRVMPGGLVRVSSDLSSRAVTNQSGAASKDLWILSDEPVRAITLLGESVPEARIRRENRIPNRIADDFFWMGRYAERSENASRLFREVGRTVLKYENGDLGSDEAVSVFALLLRYTEAPAHPPSSEYLQRIYTGDGQWKQGPAWIHRAFLNTCRSLRSYLSDDARTVIARLRVNPEQRGSEALFSLVQDRIILLGSLSGLLREGMTREDGWTFIDVGSRIERALHILSMCGQLLSYEKEEALPSVVLNAGDLRITYRRRFGNAIDLDSVLRLLLFEERSPRSLIWQLQRIHECVLRLPAAGLSRSALDQMAERLSLPMTSTEDRATMLAALQTLQLQIEQLADRIATIYFPAGERPMSVEFRDG</sequence>
<dbReference type="Proteomes" id="UP000460298">
    <property type="component" value="Unassembled WGS sequence"/>
</dbReference>
<evidence type="ECO:0000313" key="3">
    <source>
        <dbReference type="EMBL" id="KAB2930864.1"/>
    </source>
</evidence>
<dbReference type="InterPro" id="IPR007296">
    <property type="entry name" value="DUF403"/>
</dbReference>
<dbReference type="InterPro" id="IPR025841">
    <property type="entry name" value="CP_ATPgrasp_2"/>
</dbReference>
<dbReference type="Pfam" id="PF04168">
    <property type="entry name" value="Alpha-E"/>
    <property type="match status" value="1"/>
</dbReference>
<dbReference type="AlphaFoldDB" id="A0A833GZN5"/>
<organism evidence="3 4">
    <name type="scientific">Leptonema illini</name>
    <dbReference type="NCBI Taxonomy" id="183"/>
    <lineage>
        <taxon>Bacteria</taxon>
        <taxon>Pseudomonadati</taxon>
        <taxon>Spirochaetota</taxon>
        <taxon>Spirochaetia</taxon>
        <taxon>Leptospirales</taxon>
        <taxon>Leptospiraceae</taxon>
        <taxon>Leptonema</taxon>
    </lineage>
</organism>
<feature type="domain" description="Circularly permuted ATP-grasp type 2" evidence="2">
    <location>
        <begin position="79"/>
        <end position="450"/>
    </location>
</feature>
<evidence type="ECO:0000259" key="2">
    <source>
        <dbReference type="Pfam" id="PF14403"/>
    </source>
</evidence>
<name>A0A833GZN5_9LEPT</name>
<protein>
    <submittedName>
        <fullName evidence="3">Circularly permuted type 2 ATP-grasp protein</fullName>
    </submittedName>
</protein>
<dbReference type="PANTHER" id="PTHR34595:SF2">
    <property type="entry name" value="BLR2978 PROTEIN"/>
    <property type="match status" value="1"/>
</dbReference>
<gene>
    <name evidence="3" type="ORF">F9K24_15485</name>
</gene>
<dbReference type="SUPFAM" id="SSF56059">
    <property type="entry name" value="Glutathione synthetase ATP-binding domain-like"/>
    <property type="match status" value="1"/>
</dbReference>
<dbReference type="Pfam" id="PF14403">
    <property type="entry name" value="CP_ATPgrasp_2"/>
    <property type="match status" value="1"/>
</dbReference>
<dbReference type="Gene3D" id="3.40.50.11290">
    <property type="match status" value="1"/>
</dbReference>
<feature type="domain" description="DUF403" evidence="1">
    <location>
        <begin position="499"/>
        <end position="788"/>
    </location>
</feature>
<proteinExistence type="predicted"/>
<dbReference type="InterPro" id="IPR051680">
    <property type="entry name" value="ATP-dep_Glu-Cys_Ligase-2"/>
</dbReference>
<evidence type="ECO:0000313" key="4">
    <source>
        <dbReference type="Proteomes" id="UP000460298"/>
    </source>
</evidence>
<accession>A0A833GZN5</accession>
<dbReference type="EMBL" id="WBUI01000017">
    <property type="protein sequence ID" value="KAB2930864.1"/>
    <property type="molecule type" value="Genomic_DNA"/>
</dbReference>
<evidence type="ECO:0000259" key="1">
    <source>
        <dbReference type="Pfam" id="PF04168"/>
    </source>
</evidence>
<comment type="caution">
    <text evidence="3">The sequence shown here is derived from an EMBL/GenBank/DDBJ whole genome shotgun (WGS) entry which is preliminary data.</text>
</comment>
<dbReference type="PANTHER" id="PTHR34595">
    <property type="entry name" value="BLR5612 PROTEIN"/>
    <property type="match status" value="1"/>
</dbReference>